<dbReference type="GO" id="GO:0046872">
    <property type="term" value="F:metal ion binding"/>
    <property type="evidence" value="ECO:0007669"/>
    <property type="project" value="UniProtKB-KW"/>
</dbReference>
<gene>
    <name evidence="7" type="ORF">SAMN04489832_1289</name>
</gene>
<dbReference type="GO" id="GO:0005737">
    <property type="term" value="C:cytoplasm"/>
    <property type="evidence" value="ECO:0007669"/>
    <property type="project" value="UniProtKB-ARBA"/>
</dbReference>
<dbReference type="InterPro" id="IPR042216">
    <property type="entry name" value="MitoNEET_CISD"/>
</dbReference>
<organism evidence="7 8">
    <name type="scientific">Micromonospora cremea</name>
    <dbReference type="NCBI Taxonomy" id="709881"/>
    <lineage>
        <taxon>Bacteria</taxon>
        <taxon>Bacillati</taxon>
        <taxon>Actinomycetota</taxon>
        <taxon>Actinomycetes</taxon>
        <taxon>Micromonosporales</taxon>
        <taxon>Micromonosporaceae</taxon>
        <taxon>Micromonospora</taxon>
    </lineage>
</organism>
<keyword evidence="2" id="KW-0479">Metal-binding</keyword>
<proteinExistence type="predicted"/>
<accession>A0A1N5V0F9</accession>
<feature type="region of interest" description="Disordered" evidence="5">
    <location>
        <begin position="1"/>
        <end position="40"/>
    </location>
</feature>
<dbReference type="Proteomes" id="UP000185124">
    <property type="component" value="Unassembled WGS sequence"/>
</dbReference>
<evidence type="ECO:0000256" key="2">
    <source>
        <dbReference type="ARBA" id="ARBA00022723"/>
    </source>
</evidence>
<dbReference type="AlphaFoldDB" id="A0A1N5V0F9"/>
<dbReference type="GO" id="GO:0051537">
    <property type="term" value="F:2 iron, 2 sulfur cluster binding"/>
    <property type="evidence" value="ECO:0007669"/>
    <property type="project" value="UniProtKB-KW"/>
</dbReference>
<keyword evidence="4" id="KW-0411">Iron-sulfur</keyword>
<evidence type="ECO:0000256" key="5">
    <source>
        <dbReference type="SAM" id="MobiDB-lite"/>
    </source>
</evidence>
<dbReference type="EMBL" id="FSQT01000001">
    <property type="protein sequence ID" value="SIM66544.1"/>
    <property type="molecule type" value="Genomic_DNA"/>
</dbReference>
<dbReference type="Pfam" id="PF09360">
    <property type="entry name" value="zf-CDGSH"/>
    <property type="match status" value="1"/>
</dbReference>
<keyword evidence="3" id="KW-0408">Iron</keyword>
<evidence type="ECO:0000313" key="7">
    <source>
        <dbReference type="EMBL" id="SIM66544.1"/>
    </source>
</evidence>
<sequence>MGPNGPGHAPARRSGFAGARAGTSGLMRTDDTGEPAAATITPYQDGPLLVRGDFALVTPDGERIDARRGTVALCRCGRSALKPFCDGTHKMVNFRAGTTREG</sequence>
<dbReference type="Gene3D" id="3.40.5.90">
    <property type="entry name" value="CDGSH iron-sulfur domain, mitoNEET-type"/>
    <property type="match status" value="1"/>
</dbReference>
<dbReference type="STRING" id="709881.SAMN04489832_1289"/>
<name>A0A1N5V0F9_9ACTN</name>
<reference evidence="8" key="1">
    <citation type="submission" date="2016-12" db="EMBL/GenBank/DDBJ databases">
        <authorList>
            <person name="Varghese N."/>
            <person name="Submissions S."/>
        </authorList>
    </citation>
    <scope>NUCLEOTIDE SEQUENCE [LARGE SCALE GENOMIC DNA]</scope>
    <source>
        <strain evidence="8">DSM 45599</strain>
    </source>
</reference>
<dbReference type="SMART" id="SM00704">
    <property type="entry name" value="ZnF_CDGSH"/>
    <property type="match status" value="1"/>
</dbReference>
<evidence type="ECO:0000256" key="4">
    <source>
        <dbReference type="ARBA" id="ARBA00023014"/>
    </source>
</evidence>
<protein>
    <submittedName>
        <fullName evidence="7">Zn-finger domain of CDGSH type-containing protein</fullName>
    </submittedName>
</protein>
<evidence type="ECO:0000259" key="6">
    <source>
        <dbReference type="SMART" id="SM00704"/>
    </source>
</evidence>
<feature type="compositionally biased region" description="Low complexity" evidence="5">
    <location>
        <begin position="12"/>
        <end position="22"/>
    </location>
</feature>
<evidence type="ECO:0000313" key="8">
    <source>
        <dbReference type="Proteomes" id="UP000185124"/>
    </source>
</evidence>
<feature type="domain" description="Iron-binding zinc finger CDGSH type" evidence="6">
    <location>
        <begin position="57"/>
        <end position="95"/>
    </location>
</feature>
<keyword evidence="1" id="KW-0001">2Fe-2S</keyword>
<evidence type="ECO:0000256" key="1">
    <source>
        <dbReference type="ARBA" id="ARBA00022714"/>
    </source>
</evidence>
<evidence type="ECO:0000256" key="3">
    <source>
        <dbReference type="ARBA" id="ARBA00023004"/>
    </source>
</evidence>
<keyword evidence="8" id="KW-1185">Reference proteome</keyword>
<dbReference type="InterPro" id="IPR018967">
    <property type="entry name" value="FeS-contain_CDGSH-typ"/>
</dbReference>